<dbReference type="Proteomes" id="UP000192761">
    <property type="component" value="Unassembled WGS sequence"/>
</dbReference>
<dbReference type="Pfam" id="PF00425">
    <property type="entry name" value="Chorismate_bind"/>
    <property type="match status" value="1"/>
</dbReference>
<dbReference type="NCBIfam" id="NF006563">
    <property type="entry name" value="PRK09070.1"/>
    <property type="match status" value="1"/>
</dbReference>
<protein>
    <submittedName>
        <fullName evidence="2">Anthranilate synthase component 1</fullName>
    </submittedName>
</protein>
<dbReference type="PRINTS" id="PR00095">
    <property type="entry name" value="ANTSNTHASEI"/>
</dbReference>
<evidence type="ECO:0000313" key="3">
    <source>
        <dbReference type="Proteomes" id="UP000192761"/>
    </source>
</evidence>
<dbReference type="InterPro" id="IPR015890">
    <property type="entry name" value="Chorismate_C"/>
</dbReference>
<evidence type="ECO:0000259" key="1">
    <source>
        <dbReference type="Pfam" id="PF00425"/>
    </source>
</evidence>
<dbReference type="Gene3D" id="3.60.120.10">
    <property type="entry name" value="Anthranilate synthase"/>
    <property type="match status" value="1"/>
</dbReference>
<proteinExistence type="predicted"/>
<dbReference type="AlphaFoldDB" id="A0A1W1XZ24"/>
<dbReference type="STRING" id="1121001.SAMN02745857_03692"/>
<dbReference type="InterPro" id="IPR019999">
    <property type="entry name" value="Anth_synth_I-like"/>
</dbReference>
<gene>
    <name evidence="2" type="ORF">SAMN02745857_03692</name>
</gene>
<dbReference type="PANTHER" id="PTHR11236">
    <property type="entry name" value="AMINOBENZOATE/ANTHRANILATE SYNTHASE"/>
    <property type="match status" value="1"/>
</dbReference>
<dbReference type="EMBL" id="FWXD01000031">
    <property type="protein sequence ID" value="SMC29220.1"/>
    <property type="molecule type" value="Genomic_DNA"/>
</dbReference>
<sequence>MPSCPKNPAACCGVFYCLAAAGDTFGDERRAACCYNARMPIQTLAFVPDLAALAAATPAAFPALLQSSGAQGWDILFALPDARRVYTHAEQAAFLADLDQLPVHAGASDTLPFLGGWLVYAGYELLEVFEPSVAARDEVGFPAAALIRCPAAVLVDRATQAACLVAETDEQLVQLATLVAAGATWQAQPLVVAQVDEDDAQAFLDGVQRCKQYIVAGDVFQVNLSRGWRVQLAQGSPHDLYGRLRTANPAPFSALLDLGAQQIVSSSPERLVRVAGGVAETRPIAGTHPRGATPAEDEALKQKLIGTVKERAEHIMLVDLERNDLGRIAVPGSVEVDELMAVASYAYVHHIESNIRARLQPGTTVRQVLRALFPGGTITGCPKVRCMQIIRELEDAPRAAYTGSLGYVGIDGRMDFNILIRTFMQQNNQLYFRAGAGIVADSDPERELQETRHKARGLLRALGVAG</sequence>
<organism evidence="2 3">
    <name type="scientific">Andreprevotia lacus DSM 23236</name>
    <dbReference type="NCBI Taxonomy" id="1121001"/>
    <lineage>
        <taxon>Bacteria</taxon>
        <taxon>Pseudomonadati</taxon>
        <taxon>Pseudomonadota</taxon>
        <taxon>Betaproteobacteria</taxon>
        <taxon>Neisseriales</taxon>
        <taxon>Chitinibacteraceae</taxon>
        <taxon>Andreprevotia</taxon>
    </lineage>
</organism>
<dbReference type="GO" id="GO:0000162">
    <property type="term" value="P:L-tryptophan biosynthetic process"/>
    <property type="evidence" value="ECO:0007669"/>
    <property type="project" value="TreeGrafter"/>
</dbReference>
<dbReference type="InterPro" id="IPR005801">
    <property type="entry name" value="ADC_synthase"/>
</dbReference>
<evidence type="ECO:0000313" key="2">
    <source>
        <dbReference type="EMBL" id="SMC29220.1"/>
    </source>
</evidence>
<accession>A0A1W1XZ24</accession>
<dbReference type="SUPFAM" id="SSF56322">
    <property type="entry name" value="ADC synthase"/>
    <property type="match status" value="1"/>
</dbReference>
<reference evidence="2 3" key="1">
    <citation type="submission" date="2017-04" db="EMBL/GenBank/DDBJ databases">
        <authorList>
            <person name="Afonso C.L."/>
            <person name="Miller P.J."/>
            <person name="Scott M.A."/>
            <person name="Spackman E."/>
            <person name="Goraichik I."/>
            <person name="Dimitrov K.M."/>
            <person name="Suarez D.L."/>
            <person name="Swayne D.E."/>
        </authorList>
    </citation>
    <scope>NUCLEOTIDE SEQUENCE [LARGE SCALE GENOMIC DNA]</scope>
    <source>
        <strain evidence="2 3">DSM 23236</strain>
    </source>
</reference>
<dbReference type="PANTHER" id="PTHR11236:SF9">
    <property type="entry name" value="ANTHRANILATE SYNTHASE COMPONENT 1"/>
    <property type="match status" value="1"/>
</dbReference>
<keyword evidence="3" id="KW-1185">Reference proteome</keyword>
<feature type="domain" description="Chorismate-utilising enzyme C-terminal" evidence="1">
    <location>
        <begin position="200"/>
        <end position="454"/>
    </location>
</feature>
<name>A0A1W1XZ24_9NEIS</name>